<evidence type="ECO:0000313" key="3">
    <source>
        <dbReference type="Proteomes" id="UP000095192"/>
    </source>
</evidence>
<accession>A0A1D3CVE7</accession>
<dbReference type="InterPro" id="IPR018203">
    <property type="entry name" value="GDP_dissociation_inhibitor"/>
</dbReference>
<dbReference type="Pfam" id="PF00996">
    <property type="entry name" value="GDI"/>
    <property type="match status" value="1"/>
</dbReference>
<sequence length="74" mass="7812">MDVTGGLQISHSLRAPCATVVKAVVVCGTGLKECILSGLLSSAGKKVLHLDRNNYYGGECASLSLTNLYNKFKP</sequence>
<evidence type="ECO:0000313" key="2">
    <source>
        <dbReference type="EMBL" id="OEH75183.1"/>
    </source>
</evidence>
<evidence type="ECO:0000256" key="1">
    <source>
        <dbReference type="ARBA" id="ARBA00005593"/>
    </source>
</evidence>
<organism evidence="2 3">
    <name type="scientific">Cyclospora cayetanensis</name>
    <dbReference type="NCBI Taxonomy" id="88456"/>
    <lineage>
        <taxon>Eukaryota</taxon>
        <taxon>Sar</taxon>
        <taxon>Alveolata</taxon>
        <taxon>Apicomplexa</taxon>
        <taxon>Conoidasida</taxon>
        <taxon>Coccidia</taxon>
        <taxon>Eucoccidiorida</taxon>
        <taxon>Eimeriorina</taxon>
        <taxon>Eimeriidae</taxon>
        <taxon>Cyclospora</taxon>
    </lineage>
</organism>
<dbReference type="GO" id="GO:0005093">
    <property type="term" value="F:Rab GDP-dissociation inhibitor activity"/>
    <property type="evidence" value="ECO:0007669"/>
    <property type="project" value="TreeGrafter"/>
</dbReference>
<dbReference type="GO" id="GO:0016192">
    <property type="term" value="P:vesicle-mediated transport"/>
    <property type="evidence" value="ECO:0007669"/>
    <property type="project" value="TreeGrafter"/>
</dbReference>
<protein>
    <submittedName>
        <fullName evidence="2">Rab GDP dissociation inhibitor</fullName>
    </submittedName>
</protein>
<dbReference type="GO" id="GO:0005737">
    <property type="term" value="C:cytoplasm"/>
    <property type="evidence" value="ECO:0007669"/>
    <property type="project" value="TreeGrafter"/>
</dbReference>
<dbReference type="PANTHER" id="PTHR11787">
    <property type="entry name" value="RAB GDP-DISSOCIATION INHIBITOR"/>
    <property type="match status" value="1"/>
</dbReference>
<dbReference type="Proteomes" id="UP000095192">
    <property type="component" value="Unassembled WGS sequence"/>
</dbReference>
<feature type="non-terminal residue" evidence="2">
    <location>
        <position position="74"/>
    </location>
</feature>
<dbReference type="InParanoid" id="A0A1D3CVE7"/>
<dbReference type="GO" id="GO:0007264">
    <property type="term" value="P:small GTPase-mediated signal transduction"/>
    <property type="evidence" value="ECO:0007669"/>
    <property type="project" value="InterPro"/>
</dbReference>
<keyword evidence="3" id="KW-1185">Reference proteome</keyword>
<comment type="caution">
    <text evidence="2">The sequence shown here is derived from an EMBL/GenBank/DDBJ whole genome shotgun (WGS) entry which is preliminary data.</text>
</comment>
<reference evidence="2 3" key="1">
    <citation type="journal article" date="2016" name="BMC Genomics">
        <title>Comparative genomics reveals Cyclospora cayetanensis possesses coccidia-like metabolism and invasion components but unique surface antigens.</title>
        <authorList>
            <person name="Liu S."/>
            <person name="Wang L."/>
            <person name="Zheng H."/>
            <person name="Xu Z."/>
            <person name="Roellig D.M."/>
            <person name="Li N."/>
            <person name="Frace M.A."/>
            <person name="Tang K."/>
            <person name="Arrowood M.J."/>
            <person name="Moss D.M."/>
            <person name="Zhang L."/>
            <person name="Feng Y."/>
            <person name="Xiao L."/>
        </authorList>
    </citation>
    <scope>NUCLEOTIDE SEQUENCE [LARGE SCALE GENOMIC DNA]</scope>
    <source>
        <strain evidence="2 3">CHN_HEN01</strain>
    </source>
</reference>
<gene>
    <name evidence="2" type="ORF">cyc_03172</name>
</gene>
<dbReference type="EMBL" id="JROU02001806">
    <property type="protein sequence ID" value="OEH75183.1"/>
    <property type="molecule type" value="Genomic_DNA"/>
</dbReference>
<dbReference type="PRINTS" id="PR00891">
    <property type="entry name" value="RABGDIREP"/>
</dbReference>
<dbReference type="PANTHER" id="PTHR11787:SF8">
    <property type="entry name" value="RAB GDP DISSOCIATION INHIBITOR"/>
    <property type="match status" value="1"/>
</dbReference>
<dbReference type="AlphaFoldDB" id="A0A1D3CVE7"/>
<comment type="similarity">
    <text evidence="1">Belongs to the Rab GDI family.</text>
</comment>
<dbReference type="SUPFAM" id="SSF51905">
    <property type="entry name" value="FAD/NAD(P)-binding domain"/>
    <property type="match status" value="1"/>
</dbReference>
<proteinExistence type="inferred from homology"/>
<name>A0A1D3CVE7_9EIME</name>
<dbReference type="VEuPathDB" id="ToxoDB:cyc_03172"/>
<dbReference type="InterPro" id="IPR036188">
    <property type="entry name" value="FAD/NAD-bd_sf"/>
</dbReference>
<dbReference type="Gene3D" id="3.50.50.60">
    <property type="entry name" value="FAD/NAD(P)-binding domain"/>
    <property type="match status" value="1"/>
</dbReference>